<gene>
    <name evidence="6" type="ordered locus">Mchl_0242</name>
</gene>
<dbReference type="KEGG" id="mch:Mchl_0242"/>
<evidence type="ECO:0000259" key="5">
    <source>
        <dbReference type="Pfam" id="PF00700"/>
    </source>
</evidence>
<dbReference type="Pfam" id="PF00669">
    <property type="entry name" value="Flagellin_N"/>
    <property type="match status" value="1"/>
</dbReference>
<organism evidence="6 7">
    <name type="scientific">Methylorubrum extorquens (strain CM4 / NCIMB 13688)</name>
    <name type="common">Methylobacterium extorquens</name>
    <dbReference type="NCBI Taxonomy" id="440085"/>
    <lineage>
        <taxon>Bacteria</taxon>
        <taxon>Pseudomonadati</taxon>
        <taxon>Pseudomonadota</taxon>
        <taxon>Alphaproteobacteria</taxon>
        <taxon>Hyphomicrobiales</taxon>
        <taxon>Methylobacteriaceae</taxon>
        <taxon>Methylorubrum</taxon>
    </lineage>
</organism>
<keyword evidence="3" id="KW-0964">Secreted</keyword>
<reference evidence="7" key="1">
    <citation type="submission" date="2008-12" db="EMBL/GenBank/DDBJ databases">
        <title>Complete sequence of chromosome of Methylobacterium chloromethanicum CM4.</title>
        <authorList>
            <consortium name="US DOE Joint Genome Institute"/>
            <person name="Lucas S."/>
            <person name="Copeland A."/>
            <person name="Lapidus A."/>
            <person name="Glavina del Rio T."/>
            <person name="Dalin E."/>
            <person name="Tice H."/>
            <person name="Bruce D."/>
            <person name="Goodwin L."/>
            <person name="Pitluck S."/>
            <person name="Chertkov O."/>
            <person name="Brettin T."/>
            <person name="Detter J.C."/>
            <person name="Han C."/>
            <person name="Larimer F."/>
            <person name="Land M."/>
            <person name="Hauser L."/>
            <person name="Kyrpides N."/>
            <person name="Mikhailova N."/>
            <person name="Marx C."/>
            <person name="Richardson P."/>
        </authorList>
    </citation>
    <scope>NUCLEOTIDE SEQUENCE [LARGE SCALE GENOMIC DNA]</scope>
    <source>
        <strain evidence="7">CM4 / NCIMB 13688</strain>
    </source>
</reference>
<dbReference type="Gene3D" id="1.20.1330.10">
    <property type="entry name" value="f41 fragment of flagellin, N-terminal domain"/>
    <property type="match status" value="2"/>
</dbReference>
<dbReference type="Pfam" id="PF00700">
    <property type="entry name" value="Flagellin_C"/>
    <property type="match status" value="1"/>
</dbReference>
<name>B7KY18_METC4</name>
<dbReference type="HOGENOM" id="CLU_011142_1_1_5"/>
<dbReference type="Proteomes" id="UP000002385">
    <property type="component" value="Chromosome"/>
</dbReference>
<dbReference type="AlphaFoldDB" id="B7KY18"/>
<comment type="similarity">
    <text evidence="1 3">Belongs to the bacterial flagellin family.</text>
</comment>
<comment type="subcellular location">
    <subcellularLocation>
        <location evidence="3">Secreted</location>
    </subcellularLocation>
    <subcellularLocation>
        <location evidence="3">Bacterial flagellum</location>
    </subcellularLocation>
</comment>
<feature type="domain" description="Flagellin C-terminal" evidence="5">
    <location>
        <begin position="497"/>
        <end position="580"/>
    </location>
</feature>
<evidence type="ECO:0000256" key="3">
    <source>
        <dbReference type="RuleBase" id="RU362073"/>
    </source>
</evidence>
<sequence length="582" mass="59762">MTSLSTNTAAMTALGTLKGITAQLATTGNRLATDQRIAAASNGAAYWSIATAVRTDNASLRAVGDTLGLGAAAFDVAYAGLDSVLSNLRSLRATLQTALAPGIDRAKVQTEVAAIQNRMRATADTSVSAGRNWLSVDSASATYRPREDIVAGLSRGSSGAATFLTFPVEVEALKLYDASPTVIRTAPMPASLSGDIPLAITSAFGGRGRADFTTAIEASFRLSTGSGSDVIRLNAVNLASQVGDLSAVTPAELTDAINAEIARSPTLTGNVTASLTADGRLSFSTMATGASASLTLHHLVPSPGYTTADLAIASVDRRQLFSPAAFAPDLYRNVDLSGSNTKSITLGDGTASVTYTFGANSQPPPADLTSVTFDEMSAMFLHERRRVNADFWMNIGGGAGGHVFVATGRAEGPSAVVTVSGPDVATFGFTTGQSAVGSEYVQYGMPRGASGRDGIQTASTRGLLDTPGASGYAIAALDVSRLSGASGEATLQAVIRDVETVIARATDTGARLGAGKLLVEGQRMFLDALVKTNERTIGTLVDADVEAEASRLRALQAQRDLAAQALNIANAAPQAILALFRS</sequence>
<dbReference type="PANTHER" id="PTHR42792:SF2">
    <property type="entry name" value="FLAGELLIN"/>
    <property type="match status" value="1"/>
</dbReference>
<dbReference type="RefSeq" id="WP_012605387.1">
    <property type="nucleotide sequence ID" value="NC_011757.1"/>
</dbReference>
<dbReference type="EMBL" id="CP001298">
    <property type="protein sequence ID" value="ACK81181.1"/>
    <property type="molecule type" value="Genomic_DNA"/>
</dbReference>
<dbReference type="InterPro" id="IPR001029">
    <property type="entry name" value="Flagellin_N"/>
</dbReference>
<proteinExistence type="inferred from homology"/>
<feature type="domain" description="Flagellin N-terminal" evidence="4">
    <location>
        <begin position="5"/>
        <end position="135"/>
    </location>
</feature>
<protein>
    <recommendedName>
        <fullName evidence="3">Flagellin</fullName>
    </recommendedName>
</protein>
<evidence type="ECO:0000313" key="7">
    <source>
        <dbReference type="Proteomes" id="UP000002385"/>
    </source>
</evidence>
<evidence type="ECO:0000256" key="2">
    <source>
        <dbReference type="ARBA" id="ARBA00023143"/>
    </source>
</evidence>
<accession>B7KY18</accession>
<reference evidence="6 7" key="2">
    <citation type="journal article" date="2012" name="J. Bacteriol.">
        <title>Complete genome sequences of six strains of the genus Methylobacterium.</title>
        <authorList>
            <person name="Marx C.J."/>
            <person name="Bringel F."/>
            <person name="Chistoserdova L."/>
            <person name="Moulin L."/>
            <person name="Farhan Ul Haque M."/>
            <person name="Fleischman D.E."/>
            <person name="Gruffaz C."/>
            <person name="Jourand P."/>
            <person name="Knief C."/>
            <person name="Lee M.C."/>
            <person name="Muller E.E."/>
            <person name="Nadalig T."/>
            <person name="Peyraud R."/>
            <person name="Roselli S."/>
            <person name="Russ L."/>
            <person name="Goodwin L.A."/>
            <person name="Ivanova N."/>
            <person name="Kyrpides N."/>
            <person name="Lajus A."/>
            <person name="Land M.L."/>
            <person name="Medigue C."/>
            <person name="Mikhailova N."/>
            <person name="Nolan M."/>
            <person name="Woyke T."/>
            <person name="Stolyar S."/>
            <person name="Vorholt J.A."/>
            <person name="Vuilleumier S."/>
        </authorList>
    </citation>
    <scope>NUCLEOTIDE SEQUENCE [LARGE SCALE GENOMIC DNA]</scope>
    <source>
        <strain evidence="7">CM4 / NCIMB 13688</strain>
    </source>
</reference>
<dbReference type="InterPro" id="IPR001492">
    <property type="entry name" value="Flagellin"/>
</dbReference>
<keyword evidence="2 3" id="KW-0975">Bacterial flagellum</keyword>
<comment type="function">
    <text evidence="3">Flagellin is the subunit protein which polymerizes to form the filaments of bacterial flagella.</text>
</comment>
<evidence type="ECO:0000259" key="4">
    <source>
        <dbReference type="Pfam" id="PF00669"/>
    </source>
</evidence>
<dbReference type="GO" id="GO:0005576">
    <property type="term" value="C:extracellular region"/>
    <property type="evidence" value="ECO:0007669"/>
    <property type="project" value="UniProtKB-SubCell"/>
</dbReference>
<evidence type="ECO:0000256" key="1">
    <source>
        <dbReference type="ARBA" id="ARBA00005709"/>
    </source>
</evidence>
<keyword evidence="6" id="KW-0282">Flagellum</keyword>
<dbReference type="PANTHER" id="PTHR42792">
    <property type="entry name" value="FLAGELLIN"/>
    <property type="match status" value="1"/>
</dbReference>
<dbReference type="GO" id="GO:0005198">
    <property type="term" value="F:structural molecule activity"/>
    <property type="evidence" value="ECO:0007669"/>
    <property type="project" value="UniProtKB-UniRule"/>
</dbReference>
<evidence type="ECO:0000313" key="6">
    <source>
        <dbReference type="EMBL" id="ACK81181.1"/>
    </source>
</evidence>
<keyword evidence="6" id="KW-0966">Cell projection</keyword>
<keyword evidence="6" id="KW-0969">Cilium</keyword>
<dbReference type="GO" id="GO:0009288">
    <property type="term" value="C:bacterial-type flagellum"/>
    <property type="evidence" value="ECO:0007669"/>
    <property type="project" value="UniProtKB-SubCell"/>
</dbReference>
<dbReference type="InterPro" id="IPR046358">
    <property type="entry name" value="Flagellin_C"/>
</dbReference>
<dbReference type="SUPFAM" id="SSF64518">
    <property type="entry name" value="Phase 1 flagellin"/>
    <property type="match status" value="1"/>
</dbReference>